<accession>A0A8S5Q3C4</accession>
<dbReference type="EMBL" id="BK015570">
    <property type="protein sequence ID" value="DAE13831.1"/>
    <property type="molecule type" value="Genomic_DNA"/>
</dbReference>
<organism evidence="2">
    <name type="scientific">Siphoviridae sp. ctLNL10</name>
    <dbReference type="NCBI Taxonomy" id="2825453"/>
    <lineage>
        <taxon>Viruses</taxon>
        <taxon>Duplodnaviria</taxon>
        <taxon>Heunggongvirae</taxon>
        <taxon>Uroviricota</taxon>
        <taxon>Caudoviricetes</taxon>
    </lineage>
</organism>
<sequence length="41" mass="5185">MLFLITHWVFTLLLFWIISRLFKRYRSIHIKTLLIEFDCEK</sequence>
<protein>
    <submittedName>
        <fullName evidence="2">Uncharacterized protein</fullName>
    </submittedName>
</protein>
<reference evidence="2" key="1">
    <citation type="journal article" date="2021" name="Proc. Natl. Acad. Sci. U.S.A.">
        <title>A Catalog of Tens of Thousands of Viruses from Human Metagenomes Reveals Hidden Associations with Chronic Diseases.</title>
        <authorList>
            <person name="Tisza M.J."/>
            <person name="Buck C.B."/>
        </authorList>
    </citation>
    <scope>NUCLEOTIDE SEQUENCE</scope>
    <source>
        <strain evidence="2">CtLNL10</strain>
    </source>
</reference>
<keyword evidence="1" id="KW-0812">Transmembrane</keyword>
<keyword evidence="1" id="KW-1133">Transmembrane helix</keyword>
<proteinExistence type="predicted"/>
<keyword evidence="1" id="KW-0472">Membrane</keyword>
<feature type="transmembrane region" description="Helical" evidence="1">
    <location>
        <begin position="6"/>
        <end position="22"/>
    </location>
</feature>
<evidence type="ECO:0000313" key="2">
    <source>
        <dbReference type="EMBL" id="DAE13831.1"/>
    </source>
</evidence>
<name>A0A8S5Q3C4_9CAUD</name>
<evidence type="ECO:0000256" key="1">
    <source>
        <dbReference type="SAM" id="Phobius"/>
    </source>
</evidence>